<accession>A0A9X3B887</accession>
<comment type="caution">
    <text evidence="1">The sequence shown here is derived from an EMBL/GenBank/DDBJ whole genome shotgun (WGS) entry which is preliminary data.</text>
</comment>
<dbReference type="AlphaFoldDB" id="A0A9X3B887"/>
<evidence type="ECO:0000313" key="1">
    <source>
        <dbReference type="EMBL" id="MCU7550325.1"/>
    </source>
</evidence>
<reference evidence="1" key="1">
    <citation type="submission" date="2022-09" db="EMBL/GenBank/DDBJ databases">
        <authorList>
            <person name="Yuan C."/>
            <person name="Ke Z."/>
        </authorList>
    </citation>
    <scope>NUCLEOTIDE SEQUENCE</scope>
    <source>
        <strain evidence="1">LB-8</strain>
    </source>
</reference>
<reference evidence="1" key="2">
    <citation type="submission" date="2023-04" db="EMBL/GenBank/DDBJ databases">
        <title>Paracnuella aquatica gen. nov., sp. nov., a member of the family Chitinophagaceae isolated from a hot spring.</title>
        <authorList>
            <person name="Wang C."/>
        </authorList>
    </citation>
    <scope>NUCLEOTIDE SEQUENCE</scope>
    <source>
        <strain evidence="1">LB-8</strain>
    </source>
</reference>
<dbReference type="EMBL" id="JAOTIF010000011">
    <property type="protein sequence ID" value="MCU7550325.1"/>
    <property type="molecule type" value="Genomic_DNA"/>
</dbReference>
<gene>
    <name evidence="1" type="ORF">OCK74_14480</name>
</gene>
<evidence type="ECO:0000313" key="2">
    <source>
        <dbReference type="Proteomes" id="UP001155483"/>
    </source>
</evidence>
<organism evidence="1 2">
    <name type="scientific">Paraflavisolibacter caeni</name>
    <dbReference type="NCBI Taxonomy" id="2982496"/>
    <lineage>
        <taxon>Bacteria</taxon>
        <taxon>Pseudomonadati</taxon>
        <taxon>Bacteroidota</taxon>
        <taxon>Chitinophagia</taxon>
        <taxon>Chitinophagales</taxon>
        <taxon>Chitinophagaceae</taxon>
        <taxon>Paraflavisolibacter</taxon>
    </lineage>
</organism>
<keyword evidence="2" id="KW-1185">Reference proteome</keyword>
<sequence length="101" mass="11623">MKRSTTITTVQSKMNLSEAIMQKLVDSQAEEIDFNPFFTEYKKARYKSTEGITEGIIEMTFISDNYNKLNRISIPVEGCFLFTCVKSRFGFIKAIWSTSLN</sequence>
<dbReference type="Proteomes" id="UP001155483">
    <property type="component" value="Unassembled WGS sequence"/>
</dbReference>
<protein>
    <submittedName>
        <fullName evidence="1">Uncharacterized protein</fullName>
    </submittedName>
</protein>
<name>A0A9X3B887_9BACT</name>
<dbReference type="RefSeq" id="WP_279297763.1">
    <property type="nucleotide sequence ID" value="NZ_JAOTIF010000011.1"/>
</dbReference>
<proteinExistence type="predicted"/>